<comment type="caution">
    <text evidence="1">The sequence shown here is derived from an EMBL/GenBank/DDBJ whole genome shotgun (WGS) entry which is preliminary data.</text>
</comment>
<protein>
    <submittedName>
        <fullName evidence="1">Uncharacterized protein</fullName>
    </submittedName>
</protein>
<reference evidence="2" key="2">
    <citation type="submission" date="2014-09" db="EMBL/GenBank/DDBJ databases">
        <authorList>
            <consortium name="NBRP consortium"/>
            <person name="Sawabe T."/>
            <person name="Meirelles P."/>
            <person name="Nakanishi M."/>
            <person name="Sayaka M."/>
            <person name="Hattori M."/>
            <person name="Ohkuma M."/>
        </authorList>
    </citation>
    <scope>NUCLEOTIDE SEQUENCE [LARGE SCALE GENOMIC DNA]</scope>
    <source>
        <strain evidence="2">JCM 19239</strain>
    </source>
</reference>
<evidence type="ECO:0000313" key="1">
    <source>
        <dbReference type="EMBL" id="GAL24806.1"/>
    </source>
</evidence>
<keyword evidence="2" id="KW-1185">Reference proteome</keyword>
<dbReference type="EMBL" id="BBMS01000006">
    <property type="protein sequence ID" value="GAL24806.1"/>
    <property type="molecule type" value="Genomic_DNA"/>
</dbReference>
<sequence>MDGFELEDIAEVDAPRAARVARNLSKESGAKLKHKRQTASAKRAQRYGYRFGLLIG</sequence>
<gene>
    <name evidence="1" type="ORF">JCM19239_4531</name>
</gene>
<reference evidence="2" key="1">
    <citation type="submission" date="2014-09" db="EMBL/GenBank/DDBJ databases">
        <title>Vibrio variabilis JCM 19239. (C206) whole genome shotgun sequence.</title>
        <authorList>
            <person name="Sawabe T."/>
            <person name="Meirelles P."/>
            <person name="Nakanishi M."/>
            <person name="Sayaka M."/>
            <person name="Hattori M."/>
            <person name="Ohkuma M."/>
        </authorList>
    </citation>
    <scope>NUCLEOTIDE SEQUENCE [LARGE SCALE GENOMIC DNA]</scope>
    <source>
        <strain evidence="2">JCM 19239</strain>
    </source>
</reference>
<proteinExistence type="predicted"/>
<accession>A0ABQ0J7T5</accession>
<name>A0ABQ0J7T5_9VIBR</name>
<dbReference type="Proteomes" id="UP000029223">
    <property type="component" value="Unassembled WGS sequence"/>
</dbReference>
<organism evidence="1 2">
    <name type="scientific">Vibrio variabilis</name>
    <dbReference type="NCBI Taxonomy" id="990271"/>
    <lineage>
        <taxon>Bacteria</taxon>
        <taxon>Pseudomonadati</taxon>
        <taxon>Pseudomonadota</taxon>
        <taxon>Gammaproteobacteria</taxon>
        <taxon>Vibrionales</taxon>
        <taxon>Vibrionaceae</taxon>
        <taxon>Vibrio</taxon>
    </lineage>
</organism>
<evidence type="ECO:0000313" key="2">
    <source>
        <dbReference type="Proteomes" id="UP000029223"/>
    </source>
</evidence>